<dbReference type="RefSeq" id="WP_040372943.1">
    <property type="nucleotide sequence ID" value="NZ_CP068053.1"/>
</dbReference>
<gene>
    <name evidence="2" type="ORF">I6J18_02050</name>
</gene>
<dbReference type="Pfam" id="PF14897">
    <property type="entry name" value="EpsG"/>
    <property type="match status" value="1"/>
</dbReference>
<feature type="transmembrane region" description="Helical" evidence="1">
    <location>
        <begin position="325"/>
        <end position="340"/>
    </location>
</feature>
<dbReference type="InterPro" id="IPR049458">
    <property type="entry name" value="EpsG-like"/>
</dbReference>
<sequence>MTILWINLAIVFILSYFSRSLVPNLGTDIGVFTAKPNKLLVIGVMLCLVVISGLRSGIGDTYAYKQMFIKNDFTWDFIKTQKDFGFGIFQMILKQYSEDPQILVFTAALFTNVLIIIVLYNYSRLFELSTYLYITGGLHLVSMNGIRQVLAAAIIFTATKYLLNGNFIKYALVVLLASTFHQSALLLLPIYFMVRIKAWTKYTLLILFLAVLIVIGYNQFTSLLFSALQDTQYSDYSKFNEGGANIIRVIVSAAPLVVAYFGREKLRAVFPKSDYIVNMALLGLVFMIISTQQWIFARVAIYFNLYQLILISWIIEVFSKKDRKFVYYMILVLYFIFYYYENVVSLNILYESDLLENLFK</sequence>
<feature type="transmembrane region" description="Helical" evidence="1">
    <location>
        <begin position="245"/>
        <end position="263"/>
    </location>
</feature>
<name>A0A974NMR9_PERPY</name>
<feature type="transmembrane region" description="Helical" evidence="1">
    <location>
        <begin position="204"/>
        <end position="225"/>
    </location>
</feature>
<feature type="transmembrane region" description="Helical" evidence="1">
    <location>
        <begin position="170"/>
        <end position="192"/>
    </location>
</feature>
<keyword evidence="3" id="KW-1185">Reference proteome</keyword>
<protein>
    <submittedName>
        <fullName evidence="2">EpsG family protein</fullName>
    </submittedName>
</protein>
<evidence type="ECO:0000256" key="1">
    <source>
        <dbReference type="SAM" id="Phobius"/>
    </source>
</evidence>
<keyword evidence="1" id="KW-0472">Membrane</keyword>
<reference evidence="2 3" key="1">
    <citation type="submission" date="2021-01" db="EMBL/GenBank/DDBJ databases">
        <title>FDA dAtabase for Regulatory Grade micrObial Sequences (FDA-ARGOS): Supporting development and validation of Infectious Disease Dx tests.</title>
        <authorList>
            <person name="Nelson B."/>
            <person name="Plummer A."/>
            <person name="Tallon L."/>
            <person name="Sadzewicz L."/>
            <person name="Zhao X."/>
            <person name="Boylan J."/>
            <person name="Ott S."/>
            <person name="Bowen H."/>
            <person name="Vavikolanu K."/>
            <person name="Mehta A."/>
            <person name="Aluvathingal J."/>
            <person name="Nadendla S."/>
            <person name="Myers T."/>
            <person name="Yan Y."/>
            <person name="Sichtig H."/>
        </authorList>
    </citation>
    <scope>NUCLEOTIDE SEQUENCE [LARGE SCALE GENOMIC DNA]</scope>
    <source>
        <strain evidence="2 3">FDAARGOS_1161</strain>
    </source>
</reference>
<feature type="transmembrane region" description="Helical" evidence="1">
    <location>
        <begin position="275"/>
        <end position="295"/>
    </location>
</feature>
<evidence type="ECO:0000313" key="3">
    <source>
        <dbReference type="Proteomes" id="UP000595254"/>
    </source>
</evidence>
<dbReference type="KEGG" id="ppsr:I6J18_02050"/>
<feature type="transmembrane region" description="Helical" evidence="1">
    <location>
        <begin position="102"/>
        <end position="120"/>
    </location>
</feature>
<evidence type="ECO:0000313" key="2">
    <source>
        <dbReference type="EMBL" id="QQT00739.1"/>
    </source>
</evidence>
<organism evidence="2 3">
    <name type="scientific">Peribacillus psychrosaccharolyticus</name>
    <name type="common">Bacillus psychrosaccharolyticus</name>
    <dbReference type="NCBI Taxonomy" id="1407"/>
    <lineage>
        <taxon>Bacteria</taxon>
        <taxon>Bacillati</taxon>
        <taxon>Bacillota</taxon>
        <taxon>Bacilli</taxon>
        <taxon>Bacillales</taxon>
        <taxon>Bacillaceae</taxon>
        <taxon>Peribacillus</taxon>
    </lineage>
</organism>
<accession>A0A974NMR9</accession>
<feature type="transmembrane region" description="Helical" evidence="1">
    <location>
        <begin position="6"/>
        <end position="27"/>
    </location>
</feature>
<dbReference type="EMBL" id="CP068053">
    <property type="protein sequence ID" value="QQT00739.1"/>
    <property type="molecule type" value="Genomic_DNA"/>
</dbReference>
<feature type="transmembrane region" description="Helical" evidence="1">
    <location>
        <begin position="132"/>
        <end position="158"/>
    </location>
</feature>
<feature type="transmembrane region" description="Helical" evidence="1">
    <location>
        <begin position="39"/>
        <end position="58"/>
    </location>
</feature>
<keyword evidence="1" id="KW-0812">Transmembrane</keyword>
<proteinExistence type="predicted"/>
<dbReference type="AlphaFoldDB" id="A0A974NMR9"/>
<feature type="transmembrane region" description="Helical" evidence="1">
    <location>
        <begin position="301"/>
        <end position="318"/>
    </location>
</feature>
<dbReference type="Proteomes" id="UP000595254">
    <property type="component" value="Chromosome"/>
</dbReference>
<keyword evidence="1" id="KW-1133">Transmembrane helix</keyword>